<sequence>MHCKTSVNISRSSATYQWSLCKNITDQKVWCKLNGSSPFLSNITFYKWNDATDYCANVTALPSSANGYNDTLTVTTKAFTNIRREWTLHLANGSFSGPRMFAYIANGSTEIQFFNSSSGSNKTGLCLVRPPTTSTATSTTEIQSPTTRLESQTTVTPTSPNNSTTTSTTDTTLTNAMSSAAFEESSRGSSIGAIAAGVSVAVALVVTAVVIVLVLRMKGQLCFKNTKGSKLENTDNIHNISLERTESYSNANYINLGTPVFNHTNSCLQNTGTKDIHAFNSILDNTKYASYLGPDALVSSNSYGGQHTISEISYQNINRKQGLAKSDANNYFVVEKDGLDKKRNATTPVSALVHDYCVLEKQQSAVDNVNGASINEIHPYVVLEKQGDQPAREMPPNEVNPYFILEKQTACNSTTIHTANALILDTDDGNMYQEIDTNDTYAGIDDSRENNSDYDYTIKEFRDSKTDISDNVYNHLNSAGDEYDHLGKVKSNVKAMENNYDVTSEAVRK</sequence>
<dbReference type="Proteomes" id="UP000828390">
    <property type="component" value="Unassembled WGS sequence"/>
</dbReference>
<evidence type="ECO:0000256" key="1">
    <source>
        <dbReference type="SAM" id="MobiDB-lite"/>
    </source>
</evidence>
<gene>
    <name evidence="3" type="ORF">DPMN_077846</name>
</gene>
<evidence type="ECO:0000313" key="4">
    <source>
        <dbReference type="Proteomes" id="UP000828390"/>
    </source>
</evidence>
<proteinExistence type="predicted"/>
<keyword evidence="2" id="KW-0472">Membrane</keyword>
<feature type="transmembrane region" description="Helical" evidence="2">
    <location>
        <begin position="191"/>
        <end position="215"/>
    </location>
</feature>
<keyword evidence="2" id="KW-1133">Transmembrane helix</keyword>
<dbReference type="EMBL" id="JAIWYP010000015">
    <property type="protein sequence ID" value="KAH3702820.1"/>
    <property type="molecule type" value="Genomic_DNA"/>
</dbReference>
<dbReference type="AlphaFoldDB" id="A0A9D3YPE5"/>
<evidence type="ECO:0000256" key="2">
    <source>
        <dbReference type="SAM" id="Phobius"/>
    </source>
</evidence>
<protein>
    <submittedName>
        <fullName evidence="3">Uncharacterized protein</fullName>
    </submittedName>
</protein>
<feature type="region of interest" description="Disordered" evidence="1">
    <location>
        <begin position="129"/>
        <end position="171"/>
    </location>
</feature>
<reference evidence="3" key="1">
    <citation type="journal article" date="2019" name="bioRxiv">
        <title>The Genome of the Zebra Mussel, Dreissena polymorpha: A Resource for Invasive Species Research.</title>
        <authorList>
            <person name="McCartney M.A."/>
            <person name="Auch B."/>
            <person name="Kono T."/>
            <person name="Mallez S."/>
            <person name="Zhang Y."/>
            <person name="Obille A."/>
            <person name="Becker A."/>
            <person name="Abrahante J.E."/>
            <person name="Garbe J."/>
            <person name="Badalamenti J.P."/>
            <person name="Herman A."/>
            <person name="Mangelson H."/>
            <person name="Liachko I."/>
            <person name="Sullivan S."/>
            <person name="Sone E.D."/>
            <person name="Koren S."/>
            <person name="Silverstein K.A.T."/>
            <person name="Beckman K.B."/>
            <person name="Gohl D.M."/>
        </authorList>
    </citation>
    <scope>NUCLEOTIDE SEQUENCE</scope>
    <source>
        <strain evidence="3">Duluth1</strain>
        <tissue evidence="3">Whole animal</tissue>
    </source>
</reference>
<name>A0A9D3YPE5_DREPO</name>
<keyword evidence="2" id="KW-0812">Transmembrane</keyword>
<keyword evidence="4" id="KW-1185">Reference proteome</keyword>
<feature type="compositionally biased region" description="Low complexity" evidence="1">
    <location>
        <begin position="153"/>
        <end position="171"/>
    </location>
</feature>
<feature type="compositionally biased region" description="Polar residues" evidence="1">
    <location>
        <begin position="141"/>
        <end position="152"/>
    </location>
</feature>
<organism evidence="3 4">
    <name type="scientific">Dreissena polymorpha</name>
    <name type="common">Zebra mussel</name>
    <name type="synonym">Mytilus polymorpha</name>
    <dbReference type="NCBI Taxonomy" id="45954"/>
    <lineage>
        <taxon>Eukaryota</taxon>
        <taxon>Metazoa</taxon>
        <taxon>Spiralia</taxon>
        <taxon>Lophotrochozoa</taxon>
        <taxon>Mollusca</taxon>
        <taxon>Bivalvia</taxon>
        <taxon>Autobranchia</taxon>
        <taxon>Heteroconchia</taxon>
        <taxon>Euheterodonta</taxon>
        <taxon>Imparidentia</taxon>
        <taxon>Neoheterodontei</taxon>
        <taxon>Myida</taxon>
        <taxon>Dreissenoidea</taxon>
        <taxon>Dreissenidae</taxon>
        <taxon>Dreissena</taxon>
    </lineage>
</organism>
<reference evidence="3" key="2">
    <citation type="submission" date="2020-11" db="EMBL/GenBank/DDBJ databases">
        <authorList>
            <person name="McCartney M.A."/>
            <person name="Auch B."/>
            <person name="Kono T."/>
            <person name="Mallez S."/>
            <person name="Becker A."/>
            <person name="Gohl D.M."/>
            <person name="Silverstein K.A.T."/>
            <person name="Koren S."/>
            <person name="Bechman K.B."/>
            <person name="Herman A."/>
            <person name="Abrahante J.E."/>
            <person name="Garbe J."/>
        </authorList>
    </citation>
    <scope>NUCLEOTIDE SEQUENCE</scope>
    <source>
        <strain evidence="3">Duluth1</strain>
        <tissue evidence="3">Whole animal</tissue>
    </source>
</reference>
<accession>A0A9D3YPE5</accession>
<evidence type="ECO:0000313" key="3">
    <source>
        <dbReference type="EMBL" id="KAH3702820.1"/>
    </source>
</evidence>
<comment type="caution">
    <text evidence="3">The sequence shown here is derived from an EMBL/GenBank/DDBJ whole genome shotgun (WGS) entry which is preliminary data.</text>
</comment>